<gene>
    <name evidence="1" type="ORF">NCTC13834_01751</name>
</gene>
<sequence length="103" mass="12017">MYDIKEIVKLAKEVGFDVEESPSNNESGFYSENENGEIEKWDVLSAFNLNNRKKQNEEYQNNYFNKCSYTKTANNFSYTSPIYKREDFPSKESKIDSLITEAA</sequence>
<name>A0A380GP71_9STAP</name>
<evidence type="ECO:0000313" key="2">
    <source>
        <dbReference type="Proteomes" id="UP000254412"/>
    </source>
</evidence>
<dbReference type="AlphaFoldDB" id="A0A380GP71"/>
<dbReference type="RefSeq" id="WP_103372651.1">
    <property type="nucleotide sequence ID" value="NZ_BMCF01000004.1"/>
</dbReference>
<dbReference type="EMBL" id="UHDS01000001">
    <property type="protein sequence ID" value="SUM55387.1"/>
    <property type="molecule type" value="Genomic_DNA"/>
</dbReference>
<protein>
    <submittedName>
        <fullName evidence="1">Uncharacterized protein</fullName>
    </submittedName>
</protein>
<reference evidence="1 2" key="1">
    <citation type="submission" date="2018-06" db="EMBL/GenBank/DDBJ databases">
        <authorList>
            <consortium name="Pathogen Informatics"/>
            <person name="Doyle S."/>
        </authorList>
    </citation>
    <scope>NUCLEOTIDE SEQUENCE [LARGE SCALE GENOMIC DNA]</scope>
    <source>
        <strain evidence="1 2">NCTC13834</strain>
    </source>
</reference>
<dbReference type="Proteomes" id="UP000254412">
    <property type="component" value="Unassembled WGS sequence"/>
</dbReference>
<accession>A0A380GP71</accession>
<organism evidence="1 2">
    <name type="scientific">Staphylococcus nepalensis</name>
    <dbReference type="NCBI Taxonomy" id="214473"/>
    <lineage>
        <taxon>Bacteria</taxon>
        <taxon>Bacillati</taxon>
        <taxon>Bacillota</taxon>
        <taxon>Bacilli</taxon>
        <taxon>Bacillales</taxon>
        <taxon>Staphylococcaceae</taxon>
        <taxon>Staphylococcus</taxon>
    </lineage>
</organism>
<evidence type="ECO:0000313" key="1">
    <source>
        <dbReference type="EMBL" id="SUM55387.1"/>
    </source>
</evidence>
<proteinExistence type="predicted"/>